<dbReference type="Proteomes" id="UP000242146">
    <property type="component" value="Unassembled WGS sequence"/>
</dbReference>
<comment type="caution">
    <text evidence="2">The sequence shown here is derived from an EMBL/GenBank/DDBJ whole genome shotgun (WGS) entry which is preliminary data.</text>
</comment>
<sequence>MMAHRHEQPPRQPRTTYPAPITPSNVIAKQDEDEDSLPRMFRQCLDALVFTSAMFITIVHYFNGNLDRQEPSPNKRLPLSPISRRAAYPPAPAPSEDIIMDIQRLRQWHQLQQREQPLPLLIENYSADHHHQQMNQTKQDRVLAWATATSPATTLDHEVTQASLLEPPEIREDWDDDEKYTFDEGWSEDISILNSNLPASSLMPPPYHPNSVASSTHSKQSYCGRQDRRLAKMEVQLSTLIQQGQAALAKKIKAHELNPHEIEQRRKQRQLTE</sequence>
<dbReference type="EMBL" id="MCGT01000044">
    <property type="protein sequence ID" value="ORX45077.1"/>
    <property type="molecule type" value="Genomic_DNA"/>
</dbReference>
<feature type="compositionally biased region" description="Basic and acidic residues" evidence="1">
    <location>
        <begin position="254"/>
        <end position="273"/>
    </location>
</feature>
<evidence type="ECO:0000313" key="2">
    <source>
        <dbReference type="EMBL" id="ORX45077.1"/>
    </source>
</evidence>
<dbReference type="OrthoDB" id="2290564at2759"/>
<accession>A0A1X2G4U7</accession>
<protein>
    <submittedName>
        <fullName evidence="2">Uncharacterized protein</fullName>
    </submittedName>
</protein>
<reference evidence="2 3" key="1">
    <citation type="submission" date="2016-07" db="EMBL/GenBank/DDBJ databases">
        <title>Pervasive Adenine N6-methylation of Active Genes in Fungi.</title>
        <authorList>
            <consortium name="DOE Joint Genome Institute"/>
            <person name="Mondo S.J."/>
            <person name="Dannebaum R.O."/>
            <person name="Kuo R.C."/>
            <person name="Labutti K."/>
            <person name="Haridas S."/>
            <person name="Kuo A."/>
            <person name="Salamov A."/>
            <person name="Ahrendt S.R."/>
            <person name="Lipzen A."/>
            <person name="Sullivan W."/>
            <person name="Andreopoulos W.B."/>
            <person name="Clum A."/>
            <person name="Lindquist E."/>
            <person name="Daum C."/>
            <person name="Ramamoorthy G.K."/>
            <person name="Gryganskyi A."/>
            <person name="Culley D."/>
            <person name="Magnuson J.K."/>
            <person name="James T.Y."/>
            <person name="O'Malley M.A."/>
            <person name="Stajich J.E."/>
            <person name="Spatafora J.W."/>
            <person name="Visel A."/>
            <person name="Grigoriev I.V."/>
        </authorList>
    </citation>
    <scope>NUCLEOTIDE SEQUENCE [LARGE SCALE GENOMIC DNA]</scope>
    <source>
        <strain evidence="2 3">NRRL 3301</strain>
    </source>
</reference>
<dbReference type="AlphaFoldDB" id="A0A1X2G4U7"/>
<feature type="region of interest" description="Disordered" evidence="1">
    <location>
        <begin position="252"/>
        <end position="273"/>
    </location>
</feature>
<feature type="region of interest" description="Disordered" evidence="1">
    <location>
        <begin position="1"/>
        <end position="23"/>
    </location>
</feature>
<name>A0A1X2G4U7_9FUNG</name>
<proteinExistence type="predicted"/>
<evidence type="ECO:0000313" key="3">
    <source>
        <dbReference type="Proteomes" id="UP000242146"/>
    </source>
</evidence>
<organism evidence="2 3">
    <name type="scientific">Hesseltinella vesiculosa</name>
    <dbReference type="NCBI Taxonomy" id="101127"/>
    <lineage>
        <taxon>Eukaryota</taxon>
        <taxon>Fungi</taxon>
        <taxon>Fungi incertae sedis</taxon>
        <taxon>Mucoromycota</taxon>
        <taxon>Mucoromycotina</taxon>
        <taxon>Mucoromycetes</taxon>
        <taxon>Mucorales</taxon>
        <taxon>Cunninghamellaceae</taxon>
        <taxon>Hesseltinella</taxon>
    </lineage>
</organism>
<evidence type="ECO:0000256" key="1">
    <source>
        <dbReference type="SAM" id="MobiDB-lite"/>
    </source>
</evidence>
<keyword evidence="3" id="KW-1185">Reference proteome</keyword>
<gene>
    <name evidence="2" type="ORF">DM01DRAFT_1175135</name>
</gene>